<evidence type="ECO:0000256" key="5">
    <source>
        <dbReference type="SAM" id="Phobius"/>
    </source>
</evidence>
<feature type="transmembrane region" description="Helical" evidence="5">
    <location>
        <begin position="265"/>
        <end position="290"/>
    </location>
</feature>
<feature type="transmembrane region" description="Helical" evidence="5">
    <location>
        <begin position="12"/>
        <end position="32"/>
    </location>
</feature>
<feature type="transmembrane region" description="Helical" evidence="5">
    <location>
        <begin position="44"/>
        <end position="67"/>
    </location>
</feature>
<feature type="transmembrane region" description="Helical" evidence="5">
    <location>
        <begin position="296"/>
        <end position="317"/>
    </location>
</feature>
<evidence type="ECO:0000256" key="4">
    <source>
        <dbReference type="ARBA" id="ARBA00023136"/>
    </source>
</evidence>
<dbReference type="Pfam" id="PF01699">
    <property type="entry name" value="Na_Ca_ex"/>
    <property type="match status" value="2"/>
</dbReference>
<evidence type="ECO:0000259" key="6">
    <source>
        <dbReference type="Pfam" id="PF01699"/>
    </source>
</evidence>
<feature type="transmembrane region" description="Helical" evidence="5">
    <location>
        <begin position="113"/>
        <end position="135"/>
    </location>
</feature>
<dbReference type="GO" id="GO:0015385">
    <property type="term" value="F:sodium:proton antiporter activity"/>
    <property type="evidence" value="ECO:0007669"/>
    <property type="project" value="TreeGrafter"/>
</dbReference>
<keyword evidence="8" id="KW-1185">Reference proteome</keyword>
<dbReference type="EMBL" id="CP028941">
    <property type="protein sequence ID" value="QKM63625.1"/>
    <property type="molecule type" value="Genomic_DNA"/>
</dbReference>
<name>A0A6M9PXY2_9BURK</name>
<gene>
    <name evidence="7" type="ORF">DCO16_04555</name>
</gene>
<feature type="transmembrane region" description="Helical" evidence="5">
    <location>
        <begin position="324"/>
        <end position="343"/>
    </location>
</feature>
<evidence type="ECO:0000313" key="7">
    <source>
        <dbReference type="EMBL" id="QKM63625.1"/>
    </source>
</evidence>
<protein>
    <submittedName>
        <fullName evidence="7">Ionic transporter y4hA</fullName>
    </submittedName>
</protein>
<dbReference type="PANTHER" id="PTHR37958">
    <property type="entry name" value="SODIUM-POTASSIUM/PROTON ANTIPORTER CHAA"/>
    <property type="match status" value="1"/>
</dbReference>
<evidence type="ECO:0000256" key="2">
    <source>
        <dbReference type="ARBA" id="ARBA00022692"/>
    </source>
</evidence>
<sequence length="344" mass="36176">MIEFFTPLLSTTWFISLLAIALIGAVLAAVHYAELIAHKTGEPYGTLVLAISVTIIETSLIISMMIAGQEGSEFIARDAVFATVMIVLNGIIGLCIFVGGLKHYEMIFRNEGTNSALAVLAALATFTLVMPIVTVSSPGPNFTQSQLAFAGIASLALYIAFIFFQTVSHRDYYLPKIDDLIIADESIHAEKPSNLRTAVSCALLLVCLVLVVGLAKALSPAIEAGVKAADAPKTIVGIAIALLVLLPEGYAAVRAAMGNRLQSSLNLALGSGLASIGLTIPTVAVIAILLDLPLSLGISSLNMVLLYLSLFIGALTLAIGRTTLLQGVVHIIIFIGYLFLSLVP</sequence>
<dbReference type="PANTHER" id="PTHR37958:SF1">
    <property type="entry name" value="SODIUM-POTASSIUM_PROTON ANTIPORTER CHAA"/>
    <property type="match status" value="1"/>
</dbReference>
<reference evidence="7 8" key="1">
    <citation type="submission" date="2018-04" db="EMBL/GenBank/DDBJ databases">
        <title>Polynucleobacter sp. LimPoW16 genome.</title>
        <authorList>
            <person name="Hahn M.W."/>
        </authorList>
    </citation>
    <scope>NUCLEOTIDE SEQUENCE [LARGE SCALE GENOMIC DNA]</scope>
    <source>
        <strain evidence="7 8">LimPoW16</strain>
    </source>
</reference>
<dbReference type="InterPro" id="IPR052946">
    <property type="entry name" value="Alkaline_pH_Ca-Antiporter"/>
</dbReference>
<dbReference type="Proteomes" id="UP000500806">
    <property type="component" value="Chromosome"/>
</dbReference>
<dbReference type="GO" id="GO:0005886">
    <property type="term" value="C:plasma membrane"/>
    <property type="evidence" value="ECO:0007669"/>
    <property type="project" value="TreeGrafter"/>
</dbReference>
<keyword evidence="3 5" id="KW-1133">Transmembrane helix</keyword>
<keyword evidence="4 5" id="KW-0472">Membrane</keyword>
<accession>A0A6M9PXY2</accession>
<comment type="subcellular location">
    <subcellularLocation>
        <location evidence="1">Membrane</location>
        <topology evidence="1">Multi-pass membrane protein</topology>
    </subcellularLocation>
</comment>
<feature type="transmembrane region" description="Helical" evidence="5">
    <location>
        <begin position="195"/>
        <end position="215"/>
    </location>
</feature>
<evidence type="ECO:0000256" key="3">
    <source>
        <dbReference type="ARBA" id="ARBA00022989"/>
    </source>
</evidence>
<feature type="domain" description="Sodium/calcium exchanger membrane region" evidence="6">
    <location>
        <begin position="201"/>
        <end position="342"/>
    </location>
</feature>
<evidence type="ECO:0000256" key="1">
    <source>
        <dbReference type="ARBA" id="ARBA00004141"/>
    </source>
</evidence>
<dbReference type="AlphaFoldDB" id="A0A6M9PXY2"/>
<feature type="transmembrane region" description="Helical" evidence="5">
    <location>
        <begin position="147"/>
        <end position="167"/>
    </location>
</feature>
<dbReference type="InterPro" id="IPR004837">
    <property type="entry name" value="NaCa_Exmemb"/>
</dbReference>
<organism evidence="7 8">
    <name type="scientific">Polynucleobacter antarcticus</name>
    <dbReference type="NCBI Taxonomy" id="1743162"/>
    <lineage>
        <taxon>Bacteria</taxon>
        <taxon>Pseudomonadati</taxon>
        <taxon>Pseudomonadota</taxon>
        <taxon>Betaproteobacteria</taxon>
        <taxon>Burkholderiales</taxon>
        <taxon>Burkholderiaceae</taxon>
        <taxon>Polynucleobacter</taxon>
    </lineage>
</organism>
<feature type="domain" description="Sodium/calcium exchanger membrane region" evidence="6">
    <location>
        <begin position="13"/>
        <end position="166"/>
    </location>
</feature>
<proteinExistence type="predicted"/>
<evidence type="ECO:0000313" key="8">
    <source>
        <dbReference type="Proteomes" id="UP000500806"/>
    </source>
</evidence>
<feature type="transmembrane region" description="Helical" evidence="5">
    <location>
        <begin position="79"/>
        <end position="101"/>
    </location>
</feature>
<feature type="transmembrane region" description="Helical" evidence="5">
    <location>
        <begin position="235"/>
        <end position="253"/>
    </location>
</feature>
<dbReference type="RefSeq" id="WP_173942547.1">
    <property type="nucleotide sequence ID" value="NZ_CBCSCD010000004.1"/>
</dbReference>
<keyword evidence="2 5" id="KW-0812">Transmembrane</keyword>
<dbReference type="KEGG" id="pani:DCO16_04555"/>
<dbReference type="GO" id="GO:0015386">
    <property type="term" value="F:potassium:proton antiporter activity"/>
    <property type="evidence" value="ECO:0007669"/>
    <property type="project" value="TreeGrafter"/>
</dbReference>